<reference evidence="6" key="1">
    <citation type="submission" date="2020-10" db="EMBL/GenBank/DDBJ databases">
        <authorList>
            <person name="Gilroy R."/>
        </authorList>
    </citation>
    <scope>NUCLEOTIDE SEQUENCE</scope>
    <source>
        <strain evidence="6">ChiSxjej1B13-7041</strain>
    </source>
</reference>
<keyword evidence="2" id="KW-0238">DNA-binding</keyword>
<dbReference type="Gene3D" id="2.60.120.10">
    <property type="entry name" value="Jelly Rolls"/>
    <property type="match status" value="1"/>
</dbReference>
<feature type="domain" description="Cyclic nucleotide-binding" evidence="4">
    <location>
        <begin position="22"/>
        <end position="142"/>
    </location>
</feature>
<feature type="domain" description="HTH crp-type" evidence="5">
    <location>
        <begin position="156"/>
        <end position="224"/>
    </location>
</feature>
<dbReference type="SUPFAM" id="SSF46785">
    <property type="entry name" value="Winged helix' DNA-binding domain"/>
    <property type="match status" value="1"/>
</dbReference>
<dbReference type="SUPFAM" id="SSF51206">
    <property type="entry name" value="cAMP-binding domain-like"/>
    <property type="match status" value="1"/>
</dbReference>
<evidence type="ECO:0000256" key="1">
    <source>
        <dbReference type="ARBA" id="ARBA00023015"/>
    </source>
</evidence>
<dbReference type="PROSITE" id="PS51063">
    <property type="entry name" value="HTH_CRP_2"/>
    <property type="match status" value="1"/>
</dbReference>
<evidence type="ECO:0000313" key="7">
    <source>
        <dbReference type="Proteomes" id="UP000886841"/>
    </source>
</evidence>
<dbReference type="InterPro" id="IPR014710">
    <property type="entry name" value="RmlC-like_jellyroll"/>
</dbReference>
<keyword evidence="3" id="KW-0804">Transcription</keyword>
<dbReference type="PROSITE" id="PS50042">
    <property type="entry name" value="CNMP_BINDING_3"/>
    <property type="match status" value="1"/>
</dbReference>
<name>A0A9D1JGI8_9FIRM</name>
<dbReference type="Proteomes" id="UP000886841">
    <property type="component" value="Unassembled WGS sequence"/>
</dbReference>
<evidence type="ECO:0000259" key="4">
    <source>
        <dbReference type="PROSITE" id="PS50042"/>
    </source>
</evidence>
<dbReference type="InterPro" id="IPR018490">
    <property type="entry name" value="cNMP-bd_dom_sf"/>
</dbReference>
<dbReference type="InterPro" id="IPR036388">
    <property type="entry name" value="WH-like_DNA-bd_sf"/>
</dbReference>
<dbReference type="GO" id="GO:0003700">
    <property type="term" value="F:DNA-binding transcription factor activity"/>
    <property type="evidence" value="ECO:0007669"/>
    <property type="project" value="TreeGrafter"/>
</dbReference>
<dbReference type="Gene3D" id="1.10.10.10">
    <property type="entry name" value="Winged helix-like DNA-binding domain superfamily/Winged helix DNA-binding domain"/>
    <property type="match status" value="1"/>
</dbReference>
<reference evidence="6" key="2">
    <citation type="journal article" date="2021" name="PeerJ">
        <title>Extensive microbial diversity within the chicken gut microbiome revealed by metagenomics and culture.</title>
        <authorList>
            <person name="Gilroy R."/>
            <person name="Ravi A."/>
            <person name="Getino M."/>
            <person name="Pursley I."/>
            <person name="Horton D.L."/>
            <person name="Alikhan N.F."/>
            <person name="Baker D."/>
            <person name="Gharbi K."/>
            <person name="Hall N."/>
            <person name="Watson M."/>
            <person name="Adriaenssens E.M."/>
            <person name="Foster-Nyarko E."/>
            <person name="Jarju S."/>
            <person name="Secka A."/>
            <person name="Antonio M."/>
            <person name="Oren A."/>
            <person name="Chaudhuri R.R."/>
            <person name="La Ragione R."/>
            <person name="Hildebrand F."/>
            <person name="Pallen M.J."/>
        </authorList>
    </citation>
    <scope>NUCLEOTIDE SEQUENCE</scope>
    <source>
        <strain evidence="6">ChiSxjej1B13-7041</strain>
    </source>
</reference>
<accession>A0A9D1JGI8</accession>
<dbReference type="InterPro" id="IPR050397">
    <property type="entry name" value="Env_Response_Regulators"/>
</dbReference>
<dbReference type="AlphaFoldDB" id="A0A9D1JGI8"/>
<evidence type="ECO:0000259" key="5">
    <source>
        <dbReference type="PROSITE" id="PS51063"/>
    </source>
</evidence>
<proteinExistence type="predicted"/>
<dbReference type="CDD" id="cd00038">
    <property type="entry name" value="CAP_ED"/>
    <property type="match status" value="1"/>
</dbReference>
<dbReference type="PANTHER" id="PTHR24567">
    <property type="entry name" value="CRP FAMILY TRANSCRIPTIONAL REGULATORY PROTEIN"/>
    <property type="match status" value="1"/>
</dbReference>
<dbReference type="InterPro" id="IPR000595">
    <property type="entry name" value="cNMP-bd_dom"/>
</dbReference>
<dbReference type="SMART" id="SM00419">
    <property type="entry name" value="HTH_CRP"/>
    <property type="match status" value="1"/>
</dbReference>
<dbReference type="InterPro" id="IPR036390">
    <property type="entry name" value="WH_DNA-bd_sf"/>
</dbReference>
<evidence type="ECO:0000313" key="6">
    <source>
        <dbReference type="EMBL" id="HIR93880.1"/>
    </source>
</evidence>
<dbReference type="SMART" id="SM00100">
    <property type="entry name" value="cNMP"/>
    <property type="match status" value="1"/>
</dbReference>
<dbReference type="InterPro" id="IPR012318">
    <property type="entry name" value="HTH_CRP"/>
</dbReference>
<keyword evidence="1" id="KW-0805">Transcription regulation</keyword>
<gene>
    <name evidence="6" type="ORF">IAB98_10740</name>
</gene>
<dbReference type="PANTHER" id="PTHR24567:SF74">
    <property type="entry name" value="HTH-TYPE TRANSCRIPTIONAL REGULATOR ARCR"/>
    <property type="match status" value="1"/>
</dbReference>
<dbReference type="GO" id="GO:0005829">
    <property type="term" value="C:cytosol"/>
    <property type="evidence" value="ECO:0007669"/>
    <property type="project" value="TreeGrafter"/>
</dbReference>
<comment type="caution">
    <text evidence="6">The sequence shown here is derived from an EMBL/GenBank/DDBJ whole genome shotgun (WGS) entry which is preliminary data.</text>
</comment>
<dbReference type="Pfam" id="PF00027">
    <property type="entry name" value="cNMP_binding"/>
    <property type="match status" value="1"/>
</dbReference>
<evidence type="ECO:0000256" key="3">
    <source>
        <dbReference type="ARBA" id="ARBA00023163"/>
    </source>
</evidence>
<dbReference type="Pfam" id="PF13545">
    <property type="entry name" value="HTH_Crp_2"/>
    <property type="match status" value="1"/>
</dbReference>
<protein>
    <submittedName>
        <fullName evidence="6">Crp/Fnr family transcriptional regulator</fullName>
    </submittedName>
</protein>
<dbReference type="GO" id="GO:0003677">
    <property type="term" value="F:DNA binding"/>
    <property type="evidence" value="ECO:0007669"/>
    <property type="project" value="UniProtKB-KW"/>
</dbReference>
<dbReference type="EMBL" id="DVHU01000097">
    <property type="protein sequence ID" value="HIR93880.1"/>
    <property type="molecule type" value="Genomic_DNA"/>
</dbReference>
<organism evidence="6 7">
    <name type="scientific">Candidatus Egerieimonas intestinavium</name>
    <dbReference type="NCBI Taxonomy" id="2840777"/>
    <lineage>
        <taxon>Bacteria</taxon>
        <taxon>Bacillati</taxon>
        <taxon>Bacillota</taxon>
        <taxon>Clostridia</taxon>
        <taxon>Lachnospirales</taxon>
        <taxon>Lachnospiraceae</taxon>
        <taxon>Lachnospiraceae incertae sedis</taxon>
        <taxon>Candidatus Egerieimonas</taxon>
    </lineage>
</organism>
<evidence type="ECO:0000256" key="2">
    <source>
        <dbReference type="ARBA" id="ARBA00023125"/>
    </source>
</evidence>
<sequence>MKEVYSSEQITKIAAFFKTTSLLASLPIPLLRQLAEICQLKDVEGGTVIYHKEAQPDFLYLIQKGSVAETVYYSGSKAFALRIRNAGDYFGEMGILAEREQPLTILALEPCRLLALPSPYFRELVWSQPTVCHTLMLELMDRLFNNAQHRVGTMYLDTYGRLAMTILKFTVNARSRSRRINLTQQALAASSGISRQTVTTILKQWSDAGIISTRRGSIELLNPDALLDVVMESEANR</sequence>